<dbReference type="Gene3D" id="1.20.120.1490">
    <property type="match status" value="1"/>
</dbReference>
<dbReference type="Proteomes" id="UP000286680">
    <property type="component" value="Unassembled WGS sequence"/>
</dbReference>
<dbReference type="InterPro" id="IPR016875">
    <property type="entry name" value="UCP028200"/>
</dbReference>
<dbReference type="RefSeq" id="WP_126820079.1">
    <property type="nucleotide sequence ID" value="NZ_PIPS01000002.1"/>
</dbReference>
<evidence type="ECO:0000256" key="2">
    <source>
        <dbReference type="SAM" id="SignalP"/>
    </source>
</evidence>
<evidence type="ECO:0000313" key="4">
    <source>
        <dbReference type="Proteomes" id="UP000286680"/>
    </source>
</evidence>
<feature type="signal peptide" evidence="2">
    <location>
        <begin position="1"/>
        <end position="18"/>
    </location>
</feature>
<evidence type="ECO:0000256" key="1">
    <source>
        <dbReference type="SAM" id="Coils"/>
    </source>
</evidence>
<keyword evidence="2" id="KW-0732">Signal</keyword>
<feature type="coiled-coil region" evidence="1">
    <location>
        <begin position="63"/>
        <end position="90"/>
    </location>
</feature>
<dbReference type="PIRSF" id="PIRSF028200">
    <property type="entry name" value="UCP028200"/>
    <property type="match status" value="1"/>
</dbReference>
<comment type="caution">
    <text evidence="3">The sequence shown here is derived from an EMBL/GenBank/DDBJ whole genome shotgun (WGS) entry which is preliminary data.</text>
</comment>
<keyword evidence="1" id="KW-0175">Coiled coil</keyword>
<gene>
    <name evidence="3" type="ORF">CWE23_09495</name>
</gene>
<dbReference type="AlphaFoldDB" id="A0AA94EEP4"/>
<name>A0AA94EEP4_9GAMM</name>
<dbReference type="PROSITE" id="PS51257">
    <property type="entry name" value="PROKAR_LIPOPROTEIN"/>
    <property type="match status" value="1"/>
</dbReference>
<evidence type="ECO:0008006" key="5">
    <source>
        <dbReference type="Google" id="ProtNLM"/>
    </source>
</evidence>
<keyword evidence="4" id="KW-1185">Reference proteome</keyword>
<dbReference type="Pfam" id="PF19795">
    <property type="entry name" value="DUF6279"/>
    <property type="match status" value="1"/>
</dbReference>
<accession>A0AA94EEP4</accession>
<evidence type="ECO:0000313" key="3">
    <source>
        <dbReference type="EMBL" id="RUO43557.1"/>
    </source>
</evidence>
<protein>
    <recommendedName>
        <fullName evidence="5">Lipoprotein</fullName>
    </recommendedName>
</protein>
<feature type="chain" id="PRO_5041737051" description="Lipoprotein" evidence="2">
    <location>
        <begin position="19"/>
        <end position="277"/>
    </location>
</feature>
<proteinExistence type="predicted"/>
<sequence>MKKLLCCLTVLLLTGCSAQLGYRYADTLVEWQLDDYVELTDDQQQRVSVTIDELHLWHAQQELPKYRTALAELREKIAAKQLQYDDIDRTENQLWQFWANVQNRLLDEVALLQDLSMAQRRELLNNLQDKIDEQREEQAEDNDSPILAQIDRVNRREERLKEWTGDVTDEQQVLIRKWVRERPEGEFWLDYRQRWHDAFADALLQQPPDMAALQALITEPRALRSAEHKAYTEQRTAVRHKYLWLLYESLTDAQRQKLLEQADEYLQLLDELIADFK</sequence>
<dbReference type="EMBL" id="PIPS01000002">
    <property type="protein sequence ID" value="RUO43557.1"/>
    <property type="molecule type" value="Genomic_DNA"/>
</dbReference>
<feature type="coiled-coil region" evidence="1">
    <location>
        <begin position="117"/>
        <end position="144"/>
    </location>
</feature>
<organism evidence="3 4">
    <name type="scientific">Idiomarina aquatica</name>
    <dbReference type="NCBI Taxonomy" id="1327752"/>
    <lineage>
        <taxon>Bacteria</taxon>
        <taxon>Pseudomonadati</taxon>
        <taxon>Pseudomonadota</taxon>
        <taxon>Gammaproteobacteria</taxon>
        <taxon>Alteromonadales</taxon>
        <taxon>Idiomarinaceae</taxon>
        <taxon>Idiomarina</taxon>
    </lineage>
</organism>
<reference evidence="4" key="1">
    <citation type="journal article" date="2018" name="Front. Microbiol.">
        <title>Genome-Based Analysis Reveals the Taxonomy and Diversity of the Family Idiomarinaceae.</title>
        <authorList>
            <person name="Liu Y."/>
            <person name="Lai Q."/>
            <person name="Shao Z."/>
        </authorList>
    </citation>
    <scope>NUCLEOTIDE SEQUENCE [LARGE SCALE GENOMIC DNA]</scope>
    <source>
        <strain evidence="4">SN-14</strain>
    </source>
</reference>